<organism evidence="15 16">
    <name type="scientific">Cohaesibacter gelatinilyticus</name>
    <dbReference type="NCBI Taxonomy" id="372072"/>
    <lineage>
        <taxon>Bacteria</taxon>
        <taxon>Pseudomonadati</taxon>
        <taxon>Pseudomonadota</taxon>
        <taxon>Alphaproteobacteria</taxon>
        <taxon>Hyphomicrobiales</taxon>
        <taxon>Cohaesibacteraceae</taxon>
    </lineage>
</organism>
<dbReference type="GO" id="GO:0005737">
    <property type="term" value="C:cytoplasm"/>
    <property type="evidence" value="ECO:0007669"/>
    <property type="project" value="UniProtKB-SubCell"/>
</dbReference>
<dbReference type="InterPro" id="IPR036188">
    <property type="entry name" value="FAD/NAD-bd_sf"/>
</dbReference>
<dbReference type="PIRSF" id="PIRSF000171">
    <property type="entry name" value="SDHA_APRA_LASPO"/>
    <property type="match status" value="1"/>
</dbReference>
<dbReference type="PANTHER" id="PTHR42716:SF2">
    <property type="entry name" value="L-ASPARTATE OXIDASE, CHLOROPLASTIC"/>
    <property type="match status" value="1"/>
</dbReference>
<dbReference type="SUPFAM" id="SSF56425">
    <property type="entry name" value="Succinate dehydrogenase/fumarate reductase flavoprotein, catalytic domain"/>
    <property type="match status" value="1"/>
</dbReference>
<evidence type="ECO:0000256" key="3">
    <source>
        <dbReference type="ARBA" id="ARBA00008562"/>
    </source>
</evidence>
<feature type="domain" description="Fumarate reductase/succinate dehydrogenase flavoprotein-like C-terminal" evidence="14">
    <location>
        <begin position="441"/>
        <end position="522"/>
    </location>
</feature>
<dbReference type="GO" id="GO:0008734">
    <property type="term" value="F:L-aspartate oxidase activity"/>
    <property type="evidence" value="ECO:0007669"/>
    <property type="project" value="UniProtKB-UniRule"/>
</dbReference>
<evidence type="ECO:0000256" key="11">
    <source>
        <dbReference type="PIRSR" id="PIRSR000171-1"/>
    </source>
</evidence>
<dbReference type="NCBIfam" id="NF005701">
    <property type="entry name" value="PRK07512.1"/>
    <property type="match status" value="1"/>
</dbReference>
<protein>
    <recommendedName>
        <fullName evidence="4 10">L-aspartate oxidase</fullName>
        <ecNumber evidence="4 10">1.4.3.16</ecNumber>
    </recommendedName>
</protein>
<dbReference type="InterPro" id="IPR003953">
    <property type="entry name" value="FAD-dep_OxRdtase_2_FAD-bd"/>
</dbReference>
<reference evidence="15 16" key="1">
    <citation type="submission" date="2017-09" db="EMBL/GenBank/DDBJ databases">
        <authorList>
            <person name="Ehlers B."/>
            <person name="Leendertz F.H."/>
        </authorList>
    </citation>
    <scope>NUCLEOTIDE SEQUENCE [LARGE SCALE GENOMIC DNA]</scope>
    <source>
        <strain evidence="15 16">DSM 18289</strain>
    </source>
</reference>
<dbReference type="NCBIfam" id="TIGR00551">
    <property type="entry name" value="nadB"/>
    <property type="match status" value="1"/>
</dbReference>
<dbReference type="InterPro" id="IPR027477">
    <property type="entry name" value="Succ_DH/fumarate_Rdtase_cat_sf"/>
</dbReference>
<dbReference type="UniPathway" id="UPA00253">
    <property type="reaction ID" value="UER00326"/>
</dbReference>
<evidence type="ECO:0000256" key="5">
    <source>
        <dbReference type="ARBA" id="ARBA00022630"/>
    </source>
</evidence>
<keyword evidence="5 12" id="KW-0285">Flavoprotein</keyword>
<dbReference type="PRINTS" id="PR00368">
    <property type="entry name" value="FADPNR"/>
</dbReference>
<comment type="subcellular location">
    <subcellularLocation>
        <location evidence="12">Cytoplasm</location>
    </subcellularLocation>
</comment>
<evidence type="ECO:0000259" key="13">
    <source>
        <dbReference type="Pfam" id="PF00890"/>
    </source>
</evidence>
<dbReference type="InterPro" id="IPR037099">
    <property type="entry name" value="Fum_R/Succ_DH_flav-like_C_sf"/>
</dbReference>
<evidence type="ECO:0000256" key="1">
    <source>
        <dbReference type="ARBA" id="ARBA00001974"/>
    </source>
</evidence>
<keyword evidence="6 12" id="KW-0662">Pyridine nucleotide biosynthesis</keyword>
<dbReference type="SUPFAM" id="SSF51905">
    <property type="entry name" value="FAD/NAD(P)-binding domain"/>
    <property type="match status" value="1"/>
</dbReference>
<evidence type="ECO:0000313" key="16">
    <source>
        <dbReference type="Proteomes" id="UP000219439"/>
    </source>
</evidence>
<evidence type="ECO:0000259" key="14">
    <source>
        <dbReference type="Pfam" id="PF02910"/>
    </source>
</evidence>
<dbReference type="EMBL" id="OBEL01000001">
    <property type="protein sequence ID" value="SNZ08319.1"/>
    <property type="molecule type" value="Genomic_DNA"/>
</dbReference>
<comment type="pathway">
    <text evidence="2 12">Cofactor biosynthesis; NAD(+) biosynthesis; iminoaspartate from L-aspartate (oxidase route): step 1/1.</text>
</comment>
<comment type="catalytic activity">
    <reaction evidence="9">
        <text>L-aspartate + O2 = iminosuccinate + H2O2</text>
        <dbReference type="Rhea" id="RHEA:25876"/>
        <dbReference type="ChEBI" id="CHEBI:15379"/>
        <dbReference type="ChEBI" id="CHEBI:16240"/>
        <dbReference type="ChEBI" id="CHEBI:29991"/>
        <dbReference type="ChEBI" id="CHEBI:77875"/>
        <dbReference type="EC" id="1.4.3.16"/>
    </reaction>
    <physiologicalReaction direction="left-to-right" evidence="9">
        <dbReference type="Rhea" id="RHEA:25877"/>
    </physiologicalReaction>
</comment>
<evidence type="ECO:0000256" key="10">
    <source>
        <dbReference type="NCBIfam" id="TIGR00551"/>
    </source>
</evidence>
<dbReference type="Gene3D" id="3.50.50.60">
    <property type="entry name" value="FAD/NAD(P)-binding domain"/>
    <property type="match status" value="1"/>
</dbReference>
<proteinExistence type="inferred from homology"/>
<gene>
    <name evidence="15" type="ORF">SAMN06265368_1566</name>
</gene>
<dbReference type="InterPro" id="IPR005288">
    <property type="entry name" value="NadB"/>
</dbReference>
<evidence type="ECO:0000256" key="8">
    <source>
        <dbReference type="ARBA" id="ARBA00023002"/>
    </source>
</evidence>
<evidence type="ECO:0000256" key="7">
    <source>
        <dbReference type="ARBA" id="ARBA00022827"/>
    </source>
</evidence>
<dbReference type="PANTHER" id="PTHR42716">
    <property type="entry name" value="L-ASPARTATE OXIDASE"/>
    <property type="match status" value="1"/>
</dbReference>
<dbReference type="AlphaFoldDB" id="A0A285NFT8"/>
<dbReference type="InterPro" id="IPR015939">
    <property type="entry name" value="Fum_Rdtase/Succ_DH_flav-like_C"/>
</dbReference>
<evidence type="ECO:0000256" key="9">
    <source>
        <dbReference type="ARBA" id="ARBA00048305"/>
    </source>
</evidence>
<name>A0A285NFT8_9HYPH</name>
<keyword evidence="16" id="KW-1185">Reference proteome</keyword>
<accession>A0A285NFT8</accession>
<dbReference type="EC" id="1.4.3.16" evidence="4 10"/>
<dbReference type="Pfam" id="PF00890">
    <property type="entry name" value="FAD_binding_2"/>
    <property type="match status" value="1"/>
</dbReference>
<dbReference type="OrthoDB" id="9806724at2"/>
<dbReference type="Pfam" id="PF02910">
    <property type="entry name" value="Succ_DH_flav_C"/>
    <property type="match status" value="1"/>
</dbReference>
<comment type="function">
    <text evidence="12">Catalyzes the oxidation of L-aspartate to iminoaspartate.</text>
</comment>
<evidence type="ECO:0000256" key="6">
    <source>
        <dbReference type="ARBA" id="ARBA00022642"/>
    </source>
</evidence>
<evidence type="ECO:0000256" key="2">
    <source>
        <dbReference type="ARBA" id="ARBA00004950"/>
    </source>
</evidence>
<feature type="active site" description="Proton acceptor" evidence="11">
    <location>
        <position position="293"/>
    </location>
</feature>
<comment type="similarity">
    <text evidence="3 12">Belongs to the FAD-dependent oxidoreductase 2 family. NadB subfamily.</text>
</comment>
<dbReference type="FunFam" id="3.90.700.10:FF:000002">
    <property type="entry name" value="L-aspartate oxidase"/>
    <property type="match status" value="1"/>
</dbReference>
<evidence type="ECO:0000256" key="4">
    <source>
        <dbReference type="ARBA" id="ARBA00012173"/>
    </source>
</evidence>
<comment type="cofactor">
    <cofactor evidence="1 12">
        <name>FAD</name>
        <dbReference type="ChEBI" id="CHEBI:57692"/>
    </cofactor>
</comment>
<feature type="domain" description="FAD-dependent oxidoreductase 2 FAD-binding" evidence="13">
    <location>
        <begin position="19"/>
        <end position="393"/>
    </location>
</feature>
<dbReference type="Proteomes" id="UP000219439">
    <property type="component" value="Unassembled WGS sequence"/>
</dbReference>
<dbReference type="SUPFAM" id="SSF46977">
    <property type="entry name" value="Succinate dehydrogenase/fumarate reductase flavoprotein C-terminal domain"/>
    <property type="match status" value="1"/>
</dbReference>
<dbReference type="GO" id="GO:0034628">
    <property type="term" value="P:'de novo' NAD+ biosynthetic process from L-aspartate"/>
    <property type="evidence" value="ECO:0007669"/>
    <property type="project" value="TreeGrafter"/>
</dbReference>
<evidence type="ECO:0000256" key="12">
    <source>
        <dbReference type="RuleBase" id="RU362049"/>
    </source>
</evidence>
<keyword evidence="8 12" id="KW-0560">Oxidoreductase</keyword>
<evidence type="ECO:0000313" key="15">
    <source>
        <dbReference type="EMBL" id="SNZ08319.1"/>
    </source>
</evidence>
<dbReference type="Gene3D" id="3.90.700.10">
    <property type="entry name" value="Succinate dehydrogenase/fumarate reductase flavoprotein, catalytic domain"/>
    <property type="match status" value="1"/>
</dbReference>
<keyword evidence="7 12" id="KW-0274">FAD</keyword>
<dbReference type="Gene3D" id="1.20.58.100">
    <property type="entry name" value="Fumarate reductase/succinate dehydrogenase flavoprotein-like, C-terminal domain"/>
    <property type="match status" value="1"/>
</dbReference>
<sequence length="548" mass="58685">MIASIPNTTRPARWPHNDDVIIVGGGLAGLFCALKLAPIPVTVLSAAPIGEGSSSVWAQGGIAAAVSEGDSVEAHVADTLKAGAGIVDEEIATLMSSHAADRILDLLEVGVPFDKDLEGKLLLSREAAHSTHRIVRVSGDRAGAAIMEALKRRVLGTRSIRLVSGYQAESLHMGEGHVVGVIARRRSDENRLSEAVLFPARTVVLASGGVGHLYKVTTNPSEANGDGMAMAARAGAMIADPEFVQFHPTALDVDKDPAPLATEALRGHGAYLIDRDGKRFMLEEHEDAELAPRDIVARAIHRQVISGNGAFLDCREAVGKHFARDFPTVHGYAVDADLDPMTDPLPVVPAAHYHMGGVLTDARGRTSLDGLWAAGEVTSTGAHGANRLASNSLLEAVVFASCVAEDINGQLHASNIVKWPEYDGEDLLPDQVQPSEDVDLLRKTMSLYVGVERNAEGLKEALQVFVDLEKKAVSQSFVNQLTVAKMIAVAAWLRQESRGGHYRMDFPNSEANWQHRTFINLRQVDEAIADILAPSSLSTPAQKSKKRV</sequence>
<dbReference type="RefSeq" id="WP_097152712.1">
    <property type="nucleotide sequence ID" value="NZ_OBEL01000001.1"/>
</dbReference>